<evidence type="ECO:0000313" key="1">
    <source>
        <dbReference type="EMBL" id="KAF1961945.1"/>
    </source>
</evidence>
<dbReference type="EMBL" id="ML976980">
    <property type="protein sequence ID" value="KAF1961945.1"/>
    <property type="molecule type" value="Genomic_DNA"/>
</dbReference>
<sequence>MTNPQTLLTLPAEIRLQIWDLVFTHTPYTRHPQTQELVIDPRYSSSTQLNTLLVCRQIHNEVGAGHAFQQTTFIIRHSKGSYPNFDTPLEFPTSRIANLKHLVLPTFRANWKDPEFLHFSPLLQGNVHLSTLTLFFFRGKMDFTQKGIVNTVHYLRNVQNVEIIRFMRNASSFRLRRWYRLLIGQMLKEDHYERYDAKAALNIEKTWWEWRFDKEDQVLEFVARPPKPIMEEEEYMGLVAPLIKALTDDMEAEDEESVVNMV</sequence>
<organism evidence="1 2">
    <name type="scientific">Byssothecium circinans</name>
    <dbReference type="NCBI Taxonomy" id="147558"/>
    <lineage>
        <taxon>Eukaryota</taxon>
        <taxon>Fungi</taxon>
        <taxon>Dikarya</taxon>
        <taxon>Ascomycota</taxon>
        <taxon>Pezizomycotina</taxon>
        <taxon>Dothideomycetes</taxon>
        <taxon>Pleosporomycetidae</taxon>
        <taxon>Pleosporales</taxon>
        <taxon>Massarineae</taxon>
        <taxon>Massarinaceae</taxon>
        <taxon>Byssothecium</taxon>
    </lineage>
</organism>
<evidence type="ECO:0000313" key="2">
    <source>
        <dbReference type="Proteomes" id="UP000800035"/>
    </source>
</evidence>
<reference evidence="1" key="1">
    <citation type="journal article" date="2020" name="Stud. Mycol.">
        <title>101 Dothideomycetes genomes: a test case for predicting lifestyles and emergence of pathogens.</title>
        <authorList>
            <person name="Haridas S."/>
            <person name="Albert R."/>
            <person name="Binder M."/>
            <person name="Bloem J."/>
            <person name="Labutti K."/>
            <person name="Salamov A."/>
            <person name="Andreopoulos B."/>
            <person name="Baker S."/>
            <person name="Barry K."/>
            <person name="Bills G."/>
            <person name="Bluhm B."/>
            <person name="Cannon C."/>
            <person name="Castanera R."/>
            <person name="Culley D."/>
            <person name="Daum C."/>
            <person name="Ezra D."/>
            <person name="Gonzalez J."/>
            <person name="Henrissat B."/>
            <person name="Kuo A."/>
            <person name="Liang C."/>
            <person name="Lipzen A."/>
            <person name="Lutzoni F."/>
            <person name="Magnuson J."/>
            <person name="Mondo S."/>
            <person name="Nolan M."/>
            <person name="Ohm R."/>
            <person name="Pangilinan J."/>
            <person name="Park H.-J."/>
            <person name="Ramirez L."/>
            <person name="Alfaro M."/>
            <person name="Sun H."/>
            <person name="Tritt A."/>
            <person name="Yoshinaga Y."/>
            <person name="Zwiers L.-H."/>
            <person name="Turgeon B."/>
            <person name="Goodwin S."/>
            <person name="Spatafora J."/>
            <person name="Crous P."/>
            <person name="Grigoriev I."/>
        </authorList>
    </citation>
    <scope>NUCLEOTIDE SEQUENCE</scope>
    <source>
        <strain evidence="1">CBS 675.92</strain>
    </source>
</reference>
<keyword evidence="2" id="KW-1185">Reference proteome</keyword>
<dbReference type="OrthoDB" id="3786918at2759"/>
<dbReference type="InterPro" id="IPR038883">
    <property type="entry name" value="AN11006-like"/>
</dbReference>
<protein>
    <submittedName>
        <fullName evidence="1">Uncharacterized protein</fullName>
    </submittedName>
</protein>
<accession>A0A6A5UAL6</accession>
<dbReference type="Proteomes" id="UP000800035">
    <property type="component" value="Unassembled WGS sequence"/>
</dbReference>
<dbReference type="PANTHER" id="PTHR42085">
    <property type="entry name" value="F-BOX DOMAIN-CONTAINING PROTEIN"/>
    <property type="match status" value="1"/>
</dbReference>
<gene>
    <name evidence="1" type="ORF">CC80DRAFT_488327</name>
</gene>
<proteinExistence type="predicted"/>
<name>A0A6A5UAL6_9PLEO</name>
<dbReference type="AlphaFoldDB" id="A0A6A5UAL6"/>
<dbReference type="PANTHER" id="PTHR42085:SF1">
    <property type="entry name" value="F-BOX DOMAIN-CONTAINING PROTEIN"/>
    <property type="match status" value="1"/>
</dbReference>